<evidence type="ECO:0000259" key="6">
    <source>
        <dbReference type="PROSITE" id="PS50089"/>
    </source>
</evidence>
<dbReference type="RefSeq" id="XP_055875289.1">
    <property type="nucleotide sequence ID" value="XM_056019314.1"/>
</dbReference>
<dbReference type="PANTHER" id="PTHR15898">
    <property type="entry name" value="BIFUNCTIONAL APOPTOSIS REGULATOR"/>
    <property type="match status" value="1"/>
</dbReference>
<accession>A0A9W2ZK52</accession>
<feature type="transmembrane region" description="Helical" evidence="5">
    <location>
        <begin position="406"/>
        <end position="424"/>
    </location>
</feature>
<dbReference type="GO" id="GO:0043161">
    <property type="term" value="P:proteasome-mediated ubiquitin-dependent protein catabolic process"/>
    <property type="evidence" value="ECO:0007669"/>
    <property type="project" value="TreeGrafter"/>
</dbReference>
<dbReference type="PANTHER" id="PTHR15898:SF13">
    <property type="entry name" value="BIFUNCTIONAL APOPTOSIS REGULATOR"/>
    <property type="match status" value="1"/>
</dbReference>
<dbReference type="InterPro" id="IPR013083">
    <property type="entry name" value="Znf_RING/FYVE/PHD"/>
</dbReference>
<keyword evidence="1" id="KW-0479">Metal-binding</keyword>
<evidence type="ECO:0000256" key="5">
    <source>
        <dbReference type="SAM" id="Phobius"/>
    </source>
</evidence>
<evidence type="ECO:0000256" key="2">
    <source>
        <dbReference type="ARBA" id="ARBA00022771"/>
    </source>
</evidence>
<protein>
    <submittedName>
        <fullName evidence="9 10">Bifunctional apoptosis regulator-like</fullName>
    </submittedName>
</protein>
<evidence type="ECO:0000313" key="8">
    <source>
        <dbReference type="Proteomes" id="UP001165740"/>
    </source>
</evidence>
<evidence type="ECO:0000313" key="10">
    <source>
        <dbReference type="RefSeq" id="XP_055875290.1"/>
    </source>
</evidence>
<evidence type="ECO:0000256" key="4">
    <source>
        <dbReference type="PROSITE-ProRule" id="PRU00175"/>
    </source>
</evidence>
<keyword evidence="3" id="KW-0862">Zinc</keyword>
<dbReference type="SMART" id="SM00454">
    <property type="entry name" value="SAM"/>
    <property type="match status" value="1"/>
</dbReference>
<dbReference type="SUPFAM" id="SSF47769">
    <property type="entry name" value="SAM/Pointed domain"/>
    <property type="match status" value="1"/>
</dbReference>
<dbReference type="Gene3D" id="1.10.150.50">
    <property type="entry name" value="Transcription Factor, Ets-1"/>
    <property type="match status" value="1"/>
</dbReference>
<evidence type="ECO:0000259" key="7">
    <source>
        <dbReference type="PROSITE" id="PS50105"/>
    </source>
</evidence>
<dbReference type="OrthoDB" id="6105938at2759"/>
<feature type="domain" description="SAM" evidence="7">
    <location>
        <begin position="174"/>
        <end position="239"/>
    </location>
</feature>
<reference evidence="9 10" key="1">
    <citation type="submission" date="2025-04" db="UniProtKB">
        <authorList>
            <consortium name="RefSeq"/>
        </authorList>
    </citation>
    <scope>IDENTIFICATION</scope>
</reference>
<dbReference type="InterPro" id="IPR001660">
    <property type="entry name" value="SAM"/>
</dbReference>
<keyword evidence="5" id="KW-1133">Transmembrane helix</keyword>
<evidence type="ECO:0000256" key="1">
    <source>
        <dbReference type="ARBA" id="ARBA00022723"/>
    </source>
</evidence>
<dbReference type="Gene3D" id="3.30.40.10">
    <property type="entry name" value="Zinc/RING finger domain, C3HC4 (zinc finger)"/>
    <property type="match status" value="1"/>
</dbReference>
<dbReference type="GO" id="GO:0061630">
    <property type="term" value="F:ubiquitin protein ligase activity"/>
    <property type="evidence" value="ECO:0007669"/>
    <property type="project" value="TreeGrafter"/>
</dbReference>
<dbReference type="GO" id="GO:0005634">
    <property type="term" value="C:nucleus"/>
    <property type="evidence" value="ECO:0007669"/>
    <property type="project" value="TreeGrafter"/>
</dbReference>
<feature type="transmembrane region" description="Helical" evidence="5">
    <location>
        <begin position="140"/>
        <end position="158"/>
    </location>
</feature>
<dbReference type="Pfam" id="PF00097">
    <property type="entry name" value="zf-C3HC4"/>
    <property type="match status" value="1"/>
</dbReference>
<keyword evidence="2 4" id="KW-0863">Zinc-finger</keyword>
<dbReference type="SUPFAM" id="SSF57850">
    <property type="entry name" value="RING/U-box"/>
    <property type="match status" value="1"/>
</dbReference>
<dbReference type="PROSITE" id="PS50089">
    <property type="entry name" value="ZF_RING_2"/>
    <property type="match status" value="1"/>
</dbReference>
<evidence type="ECO:0000313" key="12">
    <source>
        <dbReference type="RefSeq" id="XP_055875292.1"/>
    </source>
</evidence>
<gene>
    <name evidence="9 10 11 12" type="primary">LOC106079611</name>
</gene>
<dbReference type="GO" id="GO:0008270">
    <property type="term" value="F:zinc ion binding"/>
    <property type="evidence" value="ECO:0007669"/>
    <property type="project" value="UniProtKB-KW"/>
</dbReference>
<feature type="transmembrane region" description="Helical" evidence="5">
    <location>
        <begin position="315"/>
        <end position="335"/>
    </location>
</feature>
<dbReference type="Pfam" id="PF00536">
    <property type="entry name" value="SAM_1"/>
    <property type="match status" value="1"/>
</dbReference>
<evidence type="ECO:0000256" key="3">
    <source>
        <dbReference type="ARBA" id="ARBA00022833"/>
    </source>
</evidence>
<dbReference type="InterPro" id="IPR001841">
    <property type="entry name" value="Znf_RING"/>
</dbReference>
<dbReference type="SMART" id="SM00184">
    <property type="entry name" value="RING"/>
    <property type="match status" value="1"/>
</dbReference>
<dbReference type="InterPro" id="IPR018957">
    <property type="entry name" value="Znf_C3HC4_RING-type"/>
</dbReference>
<feature type="transmembrane region" description="Helical" evidence="5">
    <location>
        <begin position="382"/>
        <end position="400"/>
    </location>
</feature>
<organism evidence="8 12">
    <name type="scientific">Biomphalaria glabrata</name>
    <name type="common">Bloodfluke planorb</name>
    <name type="synonym">Freshwater snail</name>
    <dbReference type="NCBI Taxonomy" id="6526"/>
    <lineage>
        <taxon>Eukaryota</taxon>
        <taxon>Metazoa</taxon>
        <taxon>Spiralia</taxon>
        <taxon>Lophotrochozoa</taxon>
        <taxon>Mollusca</taxon>
        <taxon>Gastropoda</taxon>
        <taxon>Heterobranchia</taxon>
        <taxon>Euthyneura</taxon>
        <taxon>Panpulmonata</taxon>
        <taxon>Hygrophila</taxon>
        <taxon>Lymnaeoidea</taxon>
        <taxon>Planorbidae</taxon>
        <taxon>Biomphalaria</taxon>
    </lineage>
</organism>
<keyword evidence="5" id="KW-0812">Transmembrane</keyword>
<feature type="transmembrane region" description="Helical" evidence="5">
    <location>
        <begin position="347"/>
        <end position="370"/>
    </location>
</feature>
<dbReference type="RefSeq" id="XP_055875290.1">
    <property type="nucleotide sequence ID" value="XM_056019315.1"/>
</dbReference>
<dbReference type="RefSeq" id="XP_055875291.1">
    <property type="nucleotide sequence ID" value="XM_056019316.1"/>
</dbReference>
<sequence>MDRAGSSSSTNQGWEITHRKSEASNDLEAEFSCSVCFQLAVQPTTLTCGHTSCRLCLAKWYFNSNKKECPMCRQVYEGHPKVNTQIRNMIHKLLPGKIEERENELEAEAEDLRILKKFDKALSRASNGGPGQTDLNSFCSGIFIAFGIFVVIYLAWFWQSSDSNLLVLKPVQTWKAKDVATWLQEMGWASQYSPMALENHIDGNLLISLNGDSLRRLLNVSDPTHERAFLFAIDMLKDHGVKMPITLWDYKALYPGRSLFLVYGMKDFPRTCLLYLWMYFYDEMFIPFVKTTTHSSEDLLLTTNLQTTDISGWQWFNFLTLAVLLPESLVVLFAWQMFSQHYFSPMFVLATAVLYQLMEIQTWISFYNHFEMRSLYVFFKSWLRQLISAFIFMILWPLVPSLLCDIFFYSALYVSPVQAFFAVLNKFRQQD</sequence>
<evidence type="ECO:0000313" key="9">
    <source>
        <dbReference type="RefSeq" id="XP_055875289.1"/>
    </source>
</evidence>
<dbReference type="RefSeq" id="XP_055875292.1">
    <property type="nucleotide sequence ID" value="XM_056019317.1"/>
</dbReference>
<proteinExistence type="predicted"/>
<dbReference type="OMA" id="GNDQMPT"/>
<name>A0A9W2ZK52_BIOGL</name>
<evidence type="ECO:0000313" key="11">
    <source>
        <dbReference type="RefSeq" id="XP_055875291.1"/>
    </source>
</evidence>
<dbReference type="PROSITE" id="PS50105">
    <property type="entry name" value="SAM_DOMAIN"/>
    <property type="match status" value="1"/>
</dbReference>
<dbReference type="GeneID" id="106079611"/>
<keyword evidence="8" id="KW-1185">Reference proteome</keyword>
<dbReference type="AlphaFoldDB" id="A0A9W2ZK52"/>
<dbReference type="Proteomes" id="UP001165740">
    <property type="component" value="Chromosome 2"/>
</dbReference>
<dbReference type="InterPro" id="IPR013761">
    <property type="entry name" value="SAM/pointed_sf"/>
</dbReference>
<feature type="domain" description="RING-type" evidence="6">
    <location>
        <begin position="33"/>
        <end position="73"/>
    </location>
</feature>
<keyword evidence="5" id="KW-0472">Membrane</keyword>